<evidence type="ECO:0000256" key="1">
    <source>
        <dbReference type="SAM" id="MobiDB-lite"/>
    </source>
</evidence>
<keyword evidence="3" id="KW-1185">Reference proteome</keyword>
<organism evidence="2 3">
    <name type="scientific">Streptomyces caniscabiei</name>
    <dbReference type="NCBI Taxonomy" id="2746961"/>
    <lineage>
        <taxon>Bacteria</taxon>
        <taxon>Bacillati</taxon>
        <taxon>Actinomycetota</taxon>
        <taxon>Actinomycetes</taxon>
        <taxon>Kitasatosporales</taxon>
        <taxon>Streptomycetaceae</taxon>
        <taxon>Streptomyces</taxon>
    </lineage>
</organism>
<evidence type="ECO:0000313" key="3">
    <source>
        <dbReference type="Proteomes" id="UP001282474"/>
    </source>
</evidence>
<feature type="compositionally biased region" description="Basic residues" evidence="1">
    <location>
        <begin position="1"/>
        <end position="18"/>
    </location>
</feature>
<dbReference type="Proteomes" id="UP001282474">
    <property type="component" value="Unassembled WGS sequence"/>
</dbReference>
<protein>
    <submittedName>
        <fullName evidence="2">Uncharacterized protein</fullName>
    </submittedName>
</protein>
<proteinExistence type="predicted"/>
<evidence type="ECO:0000313" key="2">
    <source>
        <dbReference type="EMBL" id="MDX3042963.1"/>
    </source>
</evidence>
<gene>
    <name evidence="2" type="ORF">PV383_38170</name>
</gene>
<sequence>MLLALVRHRLGPVRRRPRGGPDRGGHVDDAVPVQRAGEHQRDDTGGQGRRGRGPVVVAQPPELLALMMSTPGAATALYARTVEKAARVPSCWSAATAITPG</sequence>
<comment type="caution">
    <text evidence="2">The sequence shown here is derived from an EMBL/GenBank/DDBJ whole genome shotgun (WGS) entry which is preliminary data.</text>
</comment>
<name>A0ABU4MZJ9_9ACTN</name>
<accession>A0ABU4MZJ9</accession>
<reference evidence="2 3" key="1">
    <citation type="journal article" date="2023" name="Microb. Genom.">
        <title>Mesoterricola silvestris gen. nov., sp. nov., Mesoterricola sediminis sp. nov., Geothrix oryzae sp. nov., Geothrix edaphica sp. nov., Geothrix rubra sp. nov., and Geothrix limicola sp. nov., six novel members of Acidobacteriota isolated from soils.</title>
        <authorList>
            <person name="Weisberg A.J."/>
            <person name="Pearce E."/>
            <person name="Kramer C.G."/>
            <person name="Chang J.H."/>
            <person name="Clarke C.R."/>
        </authorList>
    </citation>
    <scope>NUCLEOTIDE SEQUENCE [LARGE SCALE GENOMIC DNA]</scope>
    <source>
        <strain evidence="2 3">NE20-4-1</strain>
    </source>
</reference>
<dbReference type="EMBL" id="JARAWJ010000044">
    <property type="protein sequence ID" value="MDX3042963.1"/>
    <property type="molecule type" value="Genomic_DNA"/>
</dbReference>
<feature type="region of interest" description="Disordered" evidence="1">
    <location>
        <begin position="1"/>
        <end position="55"/>
    </location>
</feature>
<feature type="compositionally biased region" description="Basic and acidic residues" evidence="1">
    <location>
        <begin position="19"/>
        <end position="29"/>
    </location>
</feature>